<sequence>LSHSASPSKLHLEALQCHFTWDLSSERWLLLRRREKLLDICPEESNPWRGHIYNLLGFVQNRLGLSDEALSLFTSASEALRGPALLVIYSNLAWLHHERGETAVSHEYLMREPLHPEVLAEKAWTLMKFGPQQRRVAVELFEQALKEQPERVEWRSSQAIALMSSSEHTPTGLTSKELLQVQRAHEEDPENMFLAVKYLSQRAKRREQVEEEVAELVPRIIPIAHSSYSGLKSVLKYFRLTKAVDEAISCAEEALEKHPESRYVKTCAALCYKWRLVFSQDARSQPSQELIDRAVSLFREVVSLYPDSCLLNEIELANICAKSNRSRADAARIYNELLRRDLVDNDKQMLFNCYAKFLRHEQHDFEGSVKYHMRAAEIPWRSFYRANSIEILQRNPPRNDKLKRQVERFLRSLQDP</sequence>
<reference evidence="4" key="1">
    <citation type="submission" date="2025-08" db="UniProtKB">
        <authorList>
            <consortium name="Ensembl"/>
        </authorList>
    </citation>
    <scope>IDENTIFICATION</scope>
</reference>
<evidence type="ECO:0000256" key="1">
    <source>
        <dbReference type="ARBA" id="ARBA00022737"/>
    </source>
</evidence>
<dbReference type="Gene3D" id="1.25.40.10">
    <property type="entry name" value="Tetratricopeptide repeat domain"/>
    <property type="match status" value="3"/>
</dbReference>
<accession>A0A8C6SPL2</accession>
<dbReference type="SUPFAM" id="SSF48452">
    <property type="entry name" value="TPR-like"/>
    <property type="match status" value="2"/>
</dbReference>
<evidence type="ECO:0008006" key="6">
    <source>
        <dbReference type="Google" id="ProtNLM"/>
    </source>
</evidence>
<dbReference type="GO" id="GO:0005829">
    <property type="term" value="C:cytosol"/>
    <property type="evidence" value="ECO:0007669"/>
    <property type="project" value="TreeGrafter"/>
</dbReference>
<name>A0A8C6SPL2_9GOBI</name>
<evidence type="ECO:0000313" key="4">
    <source>
        <dbReference type="Ensembl" id="ENSNMLP00000009912.1"/>
    </source>
</evidence>
<dbReference type="PANTHER" id="PTHR10271:SF14">
    <property type="entry name" value="INTERFERON-INDUCED PROTEIN WITH TETRATRICOPEPTIDE REPEATS-RELATED"/>
    <property type="match status" value="1"/>
</dbReference>
<protein>
    <recommendedName>
        <fullName evidence="6">Interferon-induced protein with tetratricopeptide repeats</fullName>
    </recommendedName>
</protein>
<dbReference type="GO" id="GO:0051607">
    <property type="term" value="P:defense response to virus"/>
    <property type="evidence" value="ECO:0007669"/>
    <property type="project" value="TreeGrafter"/>
</dbReference>
<dbReference type="Ensembl" id="ENSNMLT00000011190.1">
    <property type="protein sequence ID" value="ENSNMLP00000009912.1"/>
    <property type="gene ID" value="ENSNMLG00000006862.1"/>
</dbReference>
<comment type="similarity">
    <text evidence="3">Belongs to the IFIT family.</text>
</comment>
<proteinExistence type="inferred from homology"/>
<evidence type="ECO:0000256" key="2">
    <source>
        <dbReference type="ARBA" id="ARBA00022803"/>
    </source>
</evidence>
<keyword evidence="2" id="KW-0802">TPR repeat</keyword>
<organism evidence="4 5">
    <name type="scientific">Neogobius melanostomus</name>
    <name type="common">round goby</name>
    <dbReference type="NCBI Taxonomy" id="47308"/>
    <lineage>
        <taxon>Eukaryota</taxon>
        <taxon>Metazoa</taxon>
        <taxon>Chordata</taxon>
        <taxon>Craniata</taxon>
        <taxon>Vertebrata</taxon>
        <taxon>Euteleostomi</taxon>
        <taxon>Actinopterygii</taxon>
        <taxon>Neopterygii</taxon>
        <taxon>Teleostei</taxon>
        <taxon>Neoteleostei</taxon>
        <taxon>Acanthomorphata</taxon>
        <taxon>Gobiaria</taxon>
        <taxon>Gobiiformes</taxon>
        <taxon>Gobioidei</taxon>
        <taxon>Gobiidae</taxon>
        <taxon>Benthophilinae</taxon>
        <taxon>Neogobiini</taxon>
        <taxon>Neogobius</taxon>
    </lineage>
</organism>
<evidence type="ECO:0000313" key="5">
    <source>
        <dbReference type="Proteomes" id="UP000694523"/>
    </source>
</evidence>
<evidence type="ECO:0000256" key="3">
    <source>
        <dbReference type="ARBA" id="ARBA00038336"/>
    </source>
</evidence>
<dbReference type="AlphaFoldDB" id="A0A8C6SPL2"/>
<dbReference type="PANTHER" id="PTHR10271">
    <property type="entry name" value="INTERFERON-INDUCED PROTEIN WITH TETRATRICOPEPTIDE REPEATS"/>
    <property type="match status" value="1"/>
</dbReference>
<keyword evidence="5" id="KW-1185">Reference proteome</keyword>
<dbReference type="Proteomes" id="UP000694523">
    <property type="component" value="Unplaced"/>
</dbReference>
<reference evidence="4" key="2">
    <citation type="submission" date="2025-09" db="UniProtKB">
        <authorList>
            <consortium name="Ensembl"/>
        </authorList>
    </citation>
    <scope>IDENTIFICATION</scope>
</reference>
<keyword evidence="1" id="KW-0677">Repeat</keyword>
<dbReference type="InterPro" id="IPR011990">
    <property type="entry name" value="TPR-like_helical_dom_sf"/>
</dbReference>